<accession>A0A5C6PM93</accession>
<dbReference type="AlphaFoldDB" id="A0A5C6PM93"/>
<sequence length="126" mass="14396">MTKKEKGKNKKKKIQSSYQALEKLHIRFTYVGQHITGGQIPKDNKNVCKPAWKEDGSKCVDATFMKKATKETLDILQRVLHKITPERFGRLMQQVKYMKINTEERLKGAIELILGKAASEPAYCAT</sequence>
<protein>
    <submittedName>
        <fullName evidence="1">Eukaryotic translation initiation factor 4 gamma 3</fullName>
    </submittedName>
</protein>
<keyword evidence="1" id="KW-0396">Initiation factor</keyword>
<dbReference type="GO" id="GO:0003729">
    <property type="term" value="F:mRNA binding"/>
    <property type="evidence" value="ECO:0007669"/>
    <property type="project" value="TreeGrafter"/>
</dbReference>
<evidence type="ECO:0000313" key="2">
    <source>
        <dbReference type="Proteomes" id="UP000324091"/>
    </source>
</evidence>
<dbReference type="Proteomes" id="UP000324091">
    <property type="component" value="Chromosome 10"/>
</dbReference>
<dbReference type="GO" id="GO:0003743">
    <property type="term" value="F:translation initiation factor activity"/>
    <property type="evidence" value="ECO:0007669"/>
    <property type="project" value="UniProtKB-KW"/>
</dbReference>
<reference evidence="1 2" key="1">
    <citation type="submission" date="2019-04" db="EMBL/GenBank/DDBJ databases">
        <title>Chromosome genome assembly for Takifugu flavidus.</title>
        <authorList>
            <person name="Xiao S."/>
        </authorList>
    </citation>
    <scope>NUCLEOTIDE SEQUENCE [LARGE SCALE GENOMIC DNA]</scope>
    <source>
        <strain evidence="1">HTHZ2018</strain>
        <tissue evidence="1">Muscle</tissue>
    </source>
</reference>
<dbReference type="PANTHER" id="PTHR23253:SF78">
    <property type="entry name" value="EUKARYOTIC TRANSLATION INITIATION FACTOR 4G1, ISOFORM B-RELATED"/>
    <property type="match status" value="1"/>
</dbReference>
<dbReference type="GO" id="GO:0016281">
    <property type="term" value="C:eukaryotic translation initiation factor 4F complex"/>
    <property type="evidence" value="ECO:0007669"/>
    <property type="project" value="TreeGrafter"/>
</dbReference>
<proteinExistence type="predicted"/>
<dbReference type="Gene3D" id="1.25.40.180">
    <property type="match status" value="1"/>
</dbReference>
<gene>
    <name evidence="1" type="ORF">D4764_10G0010790</name>
</gene>
<comment type="caution">
    <text evidence="1">The sequence shown here is derived from an EMBL/GenBank/DDBJ whole genome shotgun (WGS) entry which is preliminary data.</text>
</comment>
<keyword evidence="1" id="KW-0648">Protein biosynthesis</keyword>
<dbReference type="PANTHER" id="PTHR23253">
    <property type="entry name" value="EUKARYOTIC TRANSLATION INITIATION FACTOR 4 GAMMA"/>
    <property type="match status" value="1"/>
</dbReference>
<evidence type="ECO:0000313" key="1">
    <source>
        <dbReference type="EMBL" id="TWW80049.1"/>
    </source>
</evidence>
<name>A0A5C6PM93_9TELE</name>
<dbReference type="EMBL" id="RHFK02000002">
    <property type="protein sequence ID" value="TWW80049.1"/>
    <property type="molecule type" value="Genomic_DNA"/>
</dbReference>
<keyword evidence="2" id="KW-1185">Reference proteome</keyword>
<organism evidence="1 2">
    <name type="scientific">Takifugu flavidus</name>
    <name type="common">sansaifugu</name>
    <dbReference type="NCBI Taxonomy" id="433684"/>
    <lineage>
        <taxon>Eukaryota</taxon>
        <taxon>Metazoa</taxon>
        <taxon>Chordata</taxon>
        <taxon>Craniata</taxon>
        <taxon>Vertebrata</taxon>
        <taxon>Euteleostomi</taxon>
        <taxon>Actinopterygii</taxon>
        <taxon>Neopterygii</taxon>
        <taxon>Teleostei</taxon>
        <taxon>Neoteleostei</taxon>
        <taxon>Acanthomorphata</taxon>
        <taxon>Eupercaria</taxon>
        <taxon>Tetraodontiformes</taxon>
        <taxon>Tetradontoidea</taxon>
        <taxon>Tetraodontidae</taxon>
        <taxon>Takifugu</taxon>
    </lineage>
</organism>